<protein>
    <recommendedName>
        <fullName evidence="5">Periplasmic protein-like protein</fullName>
    </recommendedName>
</protein>
<proteinExistence type="predicted"/>
<gene>
    <name evidence="3" type="ORF">GQE99_02835</name>
</gene>
<organism evidence="3 4">
    <name type="scientific">Maritimibacter harenae</name>
    <dbReference type="NCBI Taxonomy" id="2606218"/>
    <lineage>
        <taxon>Bacteria</taxon>
        <taxon>Pseudomonadati</taxon>
        <taxon>Pseudomonadota</taxon>
        <taxon>Alphaproteobacteria</taxon>
        <taxon>Rhodobacterales</taxon>
        <taxon>Roseobacteraceae</taxon>
        <taxon>Maritimibacter</taxon>
    </lineage>
</organism>
<feature type="region of interest" description="Disordered" evidence="1">
    <location>
        <begin position="36"/>
        <end position="79"/>
    </location>
</feature>
<comment type="caution">
    <text evidence="3">The sequence shown here is derived from an EMBL/GenBank/DDBJ whole genome shotgun (WGS) entry which is preliminary data.</text>
</comment>
<dbReference type="EMBL" id="WTUX01000006">
    <property type="protein sequence ID" value="MZR11951.1"/>
    <property type="molecule type" value="Genomic_DNA"/>
</dbReference>
<keyword evidence="2" id="KW-0812">Transmembrane</keyword>
<reference evidence="3 4" key="1">
    <citation type="submission" date="2019-12" db="EMBL/GenBank/DDBJ databases">
        <title>Maritimibacter sp. nov. sp. isolated from sea sand.</title>
        <authorList>
            <person name="Kim J."/>
            <person name="Jeong S.E."/>
            <person name="Jung H.S."/>
            <person name="Jeon C.O."/>
        </authorList>
    </citation>
    <scope>NUCLEOTIDE SEQUENCE [LARGE SCALE GENOMIC DNA]</scope>
    <source>
        <strain evidence="3 4">DP07</strain>
    </source>
</reference>
<dbReference type="Gene3D" id="3.90.226.10">
    <property type="entry name" value="2-enoyl-CoA Hydratase, Chain A, domain 1"/>
    <property type="match status" value="1"/>
</dbReference>
<sequence>MPDRSPGGIRKAITAIVGVQVAIAAALLFTDLRDTLPRSDPLTRERPAGPSTRPYSPDRSPASMPGGGPETGPMPERLEISGEGSTITLTGQIAWGDGARIGQELSTRASAGQDVTRIRLDSTGGSVADALEIGETIRAAGIDTEVGDNGVCLSACPYVFAGGVARDVAATGQLGVHQHYFGESTILPAFMAVEDVQRGQAEVMSYLARMGIALGVMEHAMRTPPDQIYLLSREEMTDYAFVTE</sequence>
<dbReference type="AlphaFoldDB" id="A0A845M700"/>
<keyword evidence="2" id="KW-1133">Transmembrane helix</keyword>
<dbReference type="InterPro" id="IPR029045">
    <property type="entry name" value="ClpP/crotonase-like_dom_sf"/>
</dbReference>
<keyword evidence="2" id="KW-0472">Membrane</keyword>
<evidence type="ECO:0000313" key="3">
    <source>
        <dbReference type="EMBL" id="MZR11951.1"/>
    </source>
</evidence>
<feature type="transmembrane region" description="Helical" evidence="2">
    <location>
        <begin position="12"/>
        <end position="29"/>
    </location>
</feature>
<evidence type="ECO:0000256" key="1">
    <source>
        <dbReference type="SAM" id="MobiDB-lite"/>
    </source>
</evidence>
<evidence type="ECO:0000313" key="4">
    <source>
        <dbReference type="Proteomes" id="UP000467322"/>
    </source>
</evidence>
<feature type="compositionally biased region" description="Basic and acidic residues" evidence="1">
    <location>
        <begin position="36"/>
        <end position="47"/>
    </location>
</feature>
<name>A0A845M700_9RHOB</name>
<keyword evidence="4" id="KW-1185">Reference proteome</keyword>
<dbReference type="SUPFAM" id="SSF52096">
    <property type="entry name" value="ClpP/crotonase"/>
    <property type="match status" value="1"/>
</dbReference>
<evidence type="ECO:0000256" key="2">
    <source>
        <dbReference type="SAM" id="Phobius"/>
    </source>
</evidence>
<accession>A0A845M700</accession>
<evidence type="ECO:0008006" key="5">
    <source>
        <dbReference type="Google" id="ProtNLM"/>
    </source>
</evidence>
<dbReference type="Proteomes" id="UP000467322">
    <property type="component" value="Unassembled WGS sequence"/>
</dbReference>